<evidence type="ECO:0000313" key="1">
    <source>
        <dbReference type="EMBL" id="MCH94573.1"/>
    </source>
</evidence>
<name>A0A392N4S3_9FABA</name>
<comment type="caution">
    <text evidence="1">The sequence shown here is derived from an EMBL/GenBank/DDBJ whole genome shotgun (WGS) entry which is preliminary data.</text>
</comment>
<dbReference type="AlphaFoldDB" id="A0A392N4S3"/>
<organism evidence="1 2">
    <name type="scientific">Trifolium medium</name>
    <dbReference type="NCBI Taxonomy" id="97028"/>
    <lineage>
        <taxon>Eukaryota</taxon>
        <taxon>Viridiplantae</taxon>
        <taxon>Streptophyta</taxon>
        <taxon>Embryophyta</taxon>
        <taxon>Tracheophyta</taxon>
        <taxon>Spermatophyta</taxon>
        <taxon>Magnoliopsida</taxon>
        <taxon>eudicotyledons</taxon>
        <taxon>Gunneridae</taxon>
        <taxon>Pentapetalae</taxon>
        <taxon>rosids</taxon>
        <taxon>fabids</taxon>
        <taxon>Fabales</taxon>
        <taxon>Fabaceae</taxon>
        <taxon>Papilionoideae</taxon>
        <taxon>50 kb inversion clade</taxon>
        <taxon>NPAAA clade</taxon>
        <taxon>Hologalegina</taxon>
        <taxon>IRL clade</taxon>
        <taxon>Trifolieae</taxon>
        <taxon>Trifolium</taxon>
    </lineage>
</organism>
<reference evidence="1 2" key="1">
    <citation type="journal article" date="2018" name="Front. Plant Sci.">
        <title>Red Clover (Trifolium pratense) and Zigzag Clover (T. medium) - A Picture of Genomic Similarities and Differences.</title>
        <authorList>
            <person name="Dluhosova J."/>
            <person name="Istvanek J."/>
            <person name="Nedelnik J."/>
            <person name="Repkova J."/>
        </authorList>
    </citation>
    <scope>NUCLEOTIDE SEQUENCE [LARGE SCALE GENOMIC DNA]</scope>
    <source>
        <strain evidence="2">cv. 10/8</strain>
        <tissue evidence="1">Leaf</tissue>
    </source>
</reference>
<keyword evidence="2" id="KW-1185">Reference proteome</keyword>
<dbReference type="EMBL" id="LXQA010027627">
    <property type="protein sequence ID" value="MCH94573.1"/>
    <property type="molecule type" value="Genomic_DNA"/>
</dbReference>
<proteinExistence type="predicted"/>
<gene>
    <name evidence="1" type="ORF">A2U01_0015536</name>
</gene>
<evidence type="ECO:0000313" key="2">
    <source>
        <dbReference type="Proteomes" id="UP000265520"/>
    </source>
</evidence>
<protein>
    <submittedName>
        <fullName evidence="1">Transmembrane protein</fullName>
    </submittedName>
</protein>
<keyword evidence="1" id="KW-0472">Membrane</keyword>
<keyword evidence="1" id="KW-0812">Transmembrane</keyword>
<sequence length="93" mass="10363">MGVAAVVHLYVFPAVPYKRGERCVRNASVMADYASLGTPPDPSEVRDCERSTRMRLGRNGEKDKKPMKFPHNVRDVVLGSGEIVRYGTQLQTV</sequence>
<dbReference type="Proteomes" id="UP000265520">
    <property type="component" value="Unassembled WGS sequence"/>
</dbReference>
<accession>A0A392N4S3</accession>